<evidence type="ECO:0000256" key="1">
    <source>
        <dbReference type="SAM" id="Phobius"/>
    </source>
</evidence>
<dbReference type="EMBL" id="JASCZI010121069">
    <property type="protein sequence ID" value="MED6159433.1"/>
    <property type="molecule type" value="Genomic_DNA"/>
</dbReference>
<comment type="caution">
    <text evidence="2">The sequence shown here is derived from an EMBL/GenBank/DDBJ whole genome shotgun (WGS) entry which is preliminary data.</text>
</comment>
<sequence>MEKLLLNISLMWKVNLSILQLMNFLMVIIELLHYRTFTPCQRYRFNAILSDDERLIEIYSSQISGLGNVGNDDAMSLLVACDETNEVQSILEALGVTCLSKCDDNEAMLNSVAVTFLCSPEEKVSTNKTFKHA</sequence>
<keyword evidence="3" id="KW-1185">Reference proteome</keyword>
<evidence type="ECO:0000313" key="3">
    <source>
        <dbReference type="Proteomes" id="UP001341840"/>
    </source>
</evidence>
<feature type="non-terminal residue" evidence="2">
    <location>
        <position position="133"/>
    </location>
</feature>
<proteinExistence type="predicted"/>
<accession>A0ABU6UHU9</accession>
<name>A0ABU6UHU9_9FABA</name>
<protein>
    <submittedName>
        <fullName evidence="2">Uncharacterized protein</fullName>
    </submittedName>
</protein>
<keyword evidence="1" id="KW-1133">Transmembrane helix</keyword>
<evidence type="ECO:0000313" key="2">
    <source>
        <dbReference type="EMBL" id="MED6159433.1"/>
    </source>
</evidence>
<keyword evidence="1" id="KW-0472">Membrane</keyword>
<dbReference type="Proteomes" id="UP001341840">
    <property type="component" value="Unassembled WGS sequence"/>
</dbReference>
<feature type="transmembrane region" description="Helical" evidence="1">
    <location>
        <begin position="12"/>
        <end position="34"/>
    </location>
</feature>
<gene>
    <name evidence="2" type="ORF">PIB30_042358</name>
</gene>
<reference evidence="2 3" key="1">
    <citation type="journal article" date="2023" name="Plants (Basel)">
        <title>Bridging the Gap: Combining Genomics and Transcriptomics Approaches to Understand Stylosanthes scabra, an Orphan Legume from the Brazilian Caatinga.</title>
        <authorList>
            <person name="Ferreira-Neto J.R.C."/>
            <person name="da Silva M.D."/>
            <person name="Binneck E."/>
            <person name="de Melo N.F."/>
            <person name="da Silva R.H."/>
            <person name="de Melo A.L.T.M."/>
            <person name="Pandolfi V."/>
            <person name="Bustamante F.O."/>
            <person name="Brasileiro-Vidal A.C."/>
            <person name="Benko-Iseppon A.M."/>
        </authorList>
    </citation>
    <scope>NUCLEOTIDE SEQUENCE [LARGE SCALE GENOMIC DNA]</scope>
    <source>
        <tissue evidence="2">Leaves</tissue>
    </source>
</reference>
<organism evidence="2 3">
    <name type="scientific">Stylosanthes scabra</name>
    <dbReference type="NCBI Taxonomy" id="79078"/>
    <lineage>
        <taxon>Eukaryota</taxon>
        <taxon>Viridiplantae</taxon>
        <taxon>Streptophyta</taxon>
        <taxon>Embryophyta</taxon>
        <taxon>Tracheophyta</taxon>
        <taxon>Spermatophyta</taxon>
        <taxon>Magnoliopsida</taxon>
        <taxon>eudicotyledons</taxon>
        <taxon>Gunneridae</taxon>
        <taxon>Pentapetalae</taxon>
        <taxon>rosids</taxon>
        <taxon>fabids</taxon>
        <taxon>Fabales</taxon>
        <taxon>Fabaceae</taxon>
        <taxon>Papilionoideae</taxon>
        <taxon>50 kb inversion clade</taxon>
        <taxon>dalbergioids sensu lato</taxon>
        <taxon>Dalbergieae</taxon>
        <taxon>Pterocarpus clade</taxon>
        <taxon>Stylosanthes</taxon>
    </lineage>
</organism>
<keyword evidence="1" id="KW-0812">Transmembrane</keyword>